<protein>
    <submittedName>
        <fullName evidence="1">Uncharacterized protein</fullName>
    </submittedName>
</protein>
<name>A0ACC2RG50_9FUNG</name>
<keyword evidence="2" id="KW-1185">Reference proteome</keyword>
<dbReference type="Proteomes" id="UP001165960">
    <property type="component" value="Unassembled WGS sequence"/>
</dbReference>
<organism evidence="1 2">
    <name type="scientific">Entomophthora muscae</name>
    <dbReference type="NCBI Taxonomy" id="34485"/>
    <lineage>
        <taxon>Eukaryota</taxon>
        <taxon>Fungi</taxon>
        <taxon>Fungi incertae sedis</taxon>
        <taxon>Zoopagomycota</taxon>
        <taxon>Entomophthoromycotina</taxon>
        <taxon>Entomophthoromycetes</taxon>
        <taxon>Entomophthorales</taxon>
        <taxon>Entomophthoraceae</taxon>
        <taxon>Entomophthora</taxon>
    </lineage>
</organism>
<accession>A0ACC2RG50</accession>
<dbReference type="EMBL" id="QTSX02007281">
    <property type="protein sequence ID" value="KAJ9049063.1"/>
    <property type="molecule type" value="Genomic_DNA"/>
</dbReference>
<sequence length="137" mass="15020">MPVPALTPPSPAGAPRYSWYPDRKANKEPTSSSGKKKKASKQASKNPSSPDNVSSPFSSDPQDGPEEYSKKFKASDHMAWDPLAIHNICLWTESSKSLSASPVFPIMSVKGSPGYIADNYIFNCNNQKRQTNSKHSF</sequence>
<gene>
    <name evidence="1" type="ORF">DSO57_1028487</name>
</gene>
<evidence type="ECO:0000313" key="1">
    <source>
        <dbReference type="EMBL" id="KAJ9049063.1"/>
    </source>
</evidence>
<proteinExistence type="predicted"/>
<evidence type="ECO:0000313" key="2">
    <source>
        <dbReference type="Proteomes" id="UP001165960"/>
    </source>
</evidence>
<comment type="caution">
    <text evidence="1">The sequence shown here is derived from an EMBL/GenBank/DDBJ whole genome shotgun (WGS) entry which is preliminary data.</text>
</comment>
<reference evidence="1" key="1">
    <citation type="submission" date="2022-04" db="EMBL/GenBank/DDBJ databases">
        <title>Genome of the entomopathogenic fungus Entomophthora muscae.</title>
        <authorList>
            <person name="Elya C."/>
            <person name="Lovett B.R."/>
            <person name="Lee E."/>
            <person name="Macias A.M."/>
            <person name="Hajek A.E."/>
            <person name="De Bivort B.L."/>
            <person name="Kasson M.T."/>
            <person name="De Fine Licht H.H."/>
            <person name="Stajich J.E."/>
        </authorList>
    </citation>
    <scope>NUCLEOTIDE SEQUENCE</scope>
    <source>
        <strain evidence="1">Berkeley</strain>
    </source>
</reference>